<keyword evidence="3" id="KW-0479">Metal-binding</keyword>
<dbReference type="Pfam" id="PF17123">
    <property type="entry name" value="zf-RING_11"/>
    <property type="match status" value="1"/>
</dbReference>
<dbReference type="SUPFAM" id="SSF53067">
    <property type="entry name" value="Actin-like ATPase domain"/>
    <property type="match status" value="1"/>
</dbReference>
<protein>
    <recommendedName>
        <fullName evidence="5">RING-type domain-containing protein</fullName>
    </recommendedName>
</protein>
<evidence type="ECO:0000256" key="4">
    <source>
        <dbReference type="SAM" id="MobiDB-lite"/>
    </source>
</evidence>
<dbReference type="PROSITE" id="PS50089">
    <property type="entry name" value="ZF_RING_2"/>
    <property type="match status" value="1"/>
</dbReference>
<dbReference type="EMBL" id="JBJUIK010000007">
    <property type="protein sequence ID" value="KAL3522412.1"/>
    <property type="molecule type" value="Genomic_DNA"/>
</dbReference>
<evidence type="ECO:0000256" key="3">
    <source>
        <dbReference type="PROSITE-ProRule" id="PRU00175"/>
    </source>
</evidence>
<dbReference type="PRINTS" id="PR00301">
    <property type="entry name" value="HEATSHOCK70"/>
</dbReference>
<comment type="caution">
    <text evidence="6">The sequence shown here is derived from an EMBL/GenBank/DDBJ whole genome shotgun (WGS) entry which is preliminary data.</text>
</comment>
<dbReference type="SMART" id="SM00184">
    <property type="entry name" value="RING"/>
    <property type="match status" value="1"/>
</dbReference>
<keyword evidence="7" id="KW-1185">Reference proteome</keyword>
<dbReference type="InterPro" id="IPR043129">
    <property type="entry name" value="ATPase_NBD"/>
</dbReference>
<evidence type="ECO:0000313" key="7">
    <source>
        <dbReference type="Proteomes" id="UP001630127"/>
    </source>
</evidence>
<dbReference type="Gene3D" id="3.30.40.10">
    <property type="entry name" value="Zinc/RING finger domain, C3HC4 (zinc finger)"/>
    <property type="match status" value="1"/>
</dbReference>
<dbReference type="GO" id="GO:0005524">
    <property type="term" value="F:ATP binding"/>
    <property type="evidence" value="ECO:0007669"/>
    <property type="project" value="UniProtKB-KW"/>
</dbReference>
<dbReference type="AlphaFoldDB" id="A0ABD2ZVA0"/>
<feature type="domain" description="RING-type" evidence="5">
    <location>
        <begin position="167"/>
        <end position="204"/>
    </location>
</feature>
<dbReference type="PANTHER" id="PTHR19375">
    <property type="entry name" value="HEAT SHOCK PROTEIN 70KDA"/>
    <property type="match status" value="1"/>
</dbReference>
<keyword evidence="2" id="KW-0067">ATP-binding</keyword>
<dbReference type="InterPro" id="IPR001841">
    <property type="entry name" value="Znf_RING"/>
</dbReference>
<dbReference type="Proteomes" id="UP001630127">
    <property type="component" value="Unassembled WGS sequence"/>
</dbReference>
<evidence type="ECO:0000256" key="2">
    <source>
        <dbReference type="ARBA" id="ARBA00022840"/>
    </source>
</evidence>
<keyword evidence="3" id="KW-0863">Zinc-finger</keyword>
<dbReference type="InterPro" id="IPR013083">
    <property type="entry name" value="Znf_RING/FYVE/PHD"/>
</dbReference>
<dbReference type="Gene3D" id="2.60.34.10">
    <property type="entry name" value="Substrate Binding Domain Of DNAk, Chain A, domain 1"/>
    <property type="match status" value="1"/>
</dbReference>
<organism evidence="6 7">
    <name type="scientific">Cinchona calisaya</name>
    <dbReference type="NCBI Taxonomy" id="153742"/>
    <lineage>
        <taxon>Eukaryota</taxon>
        <taxon>Viridiplantae</taxon>
        <taxon>Streptophyta</taxon>
        <taxon>Embryophyta</taxon>
        <taxon>Tracheophyta</taxon>
        <taxon>Spermatophyta</taxon>
        <taxon>Magnoliopsida</taxon>
        <taxon>eudicotyledons</taxon>
        <taxon>Gunneridae</taxon>
        <taxon>Pentapetalae</taxon>
        <taxon>asterids</taxon>
        <taxon>lamiids</taxon>
        <taxon>Gentianales</taxon>
        <taxon>Rubiaceae</taxon>
        <taxon>Cinchonoideae</taxon>
        <taxon>Cinchoneae</taxon>
        <taxon>Cinchona</taxon>
    </lineage>
</organism>
<dbReference type="SUPFAM" id="SSF100920">
    <property type="entry name" value="Heat shock protein 70kD (HSP70), peptide-binding domain"/>
    <property type="match status" value="1"/>
</dbReference>
<dbReference type="InterPro" id="IPR029047">
    <property type="entry name" value="HSP70_peptide-bd_sf"/>
</dbReference>
<dbReference type="Pfam" id="PF00012">
    <property type="entry name" value="HSP70"/>
    <property type="match status" value="1"/>
</dbReference>
<dbReference type="SUPFAM" id="SSF57850">
    <property type="entry name" value="RING/U-box"/>
    <property type="match status" value="1"/>
</dbReference>
<evidence type="ECO:0000256" key="1">
    <source>
        <dbReference type="ARBA" id="ARBA00022741"/>
    </source>
</evidence>
<evidence type="ECO:0000259" key="5">
    <source>
        <dbReference type="PROSITE" id="PS50089"/>
    </source>
</evidence>
<evidence type="ECO:0000313" key="6">
    <source>
        <dbReference type="EMBL" id="KAL3522412.1"/>
    </source>
</evidence>
<feature type="compositionally biased region" description="Polar residues" evidence="4">
    <location>
        <begin position="47"/>
        <end position="61"/>
    </location>
</feature>
<name>A0ABD2ZVA0_9GENT</name>
<accession>A0ABD2ZVA0</accession>
<dbReference type="Gene3D" id="3.90.640.10">
    <property type="entry name" value="Actin, Chain A, domain 4"/>
    <property type="match status" value="1"/>
</dbReference>
<proteinExistence type="predicted"/>
<keyword evidence="1" id="KW-0547">Nucleotide-binding</keyword>
<reference evidence="6 7" key="1">
    <citation type="submission" date="2024-11" db="EMBL/GenBank/DDBJ databases">
        <title>A near-complete genome assembly of Cinchona calisaya.</title>
        <authorList>
            <person name="Lian D.C."/>
            <person name="Zhao X.W."/>
            <person name="Wei L."/>
        </authorList>
    </citation>
    <scope>NUCLEOTIDE SEQUENCE [LARGE SCALE GENOMIC DNA]</scope>
    <source>
        <tissue evidence="6">Nenye</tissue>
    </source>
</reference>
<keyword evidence="3" id="KW-0862">Zinc</keyword>
<feature type="region of interest" description="Disordered" evidence="4">
    <location>
        <begin position="40"/>
        <end position="64"/>
    </location>
</feature>
<dbReference type="Gene3D" id="3.30.420.40">
    <property type="match status" value="2"/>
</dbReference>
<dbReference type="GO" id="GO:0008270">
    <property type="term" value="F:zinc ion binding"/>
    <property type="evidence" value="ECO:0007669"/>
    <property type="project" value="UniProtKB-KW"/>
</dbReference>
<sequence length="423" mass="48633">MMYDDDFSLRDRIMDREAARYRYLERLRPTQRRRELLAQAQRERNAPNPTQNVPPAVTSAQEEPDRQHMHIYVGEGISRDLVYRIMRRFVENRDERFIPPGLNITPDNMHDTVMLHFHDRMTLEEMNHRGQILAVPTGLSEEDILEGLNGRRYWPEKAKSDEEQDLCCICLDELGNGEDLVKLDCNHQYHFDCIKKWNHGDIDCNIKDFQYQVTPMHGNESSDINIRGSSDNLRLRLNLDRMSNEKYSACKWAKRTLPSAAQTSIEIDALFEGIDFQSMITRSRFEELNMDLFKKCIENCLRDAMMDKGNVHDVVLVGGSTRILKVQQLLQEFFNGKELCKIINQDEAVAYDAVVQAAILGGGIGNEKAWDLVLADVTLLSLGVHTKGEVMTVLIPRNTPIPTTKEKVFNTTMDDQTVTGIQV</sequence>
<gene>
    <name evidence="6" type="ORF">ACH5RR_015246</name>
</gene>
<dbReference type="InterPro" id="IPR013126">
    <property type="entry name" value="Hsp_70_fam"/>
</dbReference>